<organism evidence="1 2">
    <name type="scientific">Methylobacterium jeotgali</name>
    <dbReference type="NCBI Taxonomy" id="381630"/>
    <lineage>
        <taxon>Bacteria</taxon>
        <taxon>Pseudomonadati</taxon>
        <taxon>Pseudomonadota</taxon>
        <taxon>Alphaproteobacteria</taxon>
        <taxon>Hyphomicrobiales</taxon>
        <taxon>Methylobacteriaceae</taxon>
        <taxon>Methylobacterium</taxon>
    </lineage>
</organism>
<name>A0ABQ4SSD3_9HYPH</name>
<reference evidence="1" key="2">
    <citation type="submission" date="2021-08" db="EMBL/GenBank/DDBJ databases">
        <authorList>
            <person name="Tani A."/>
            <person name="Ola A."/>
            <person name="Ogura Y."/>
            <person name="Katsura K."/>
            <person name="Hayashi T."/>
        </authorList>
    </citation>
    <scope>NUCLEOTIDE SEQUENCE</scope>
    <source>
        <strain evidence="1">LMG 23639</strain>
    </source>
</reference>
<dbReference type="EMBL" id="BPQR01000022">
    <property type="protein sequence ID" value="GJE06119.1"/>
    <property type="molecule type" value="Genomic_DNA"/>
</dbReference>
<proteinExistence type="predicted"/>
<evidence type="ECO:0000313" key="1">
    <source>
        <dbReference type="EMBL" id="GJE06119.1"/>
    </source>
</evidence>
<sequence>MSLDVSLLSTALIAGGRLVADATVKEMTKDAYQALKGKVGDLFGRRAAKATQKLEAAETRDEGKAELALAIPDLRPDEAEELQPVLQTFLDAMRQDGAARETIAHARIALDLDVGGSVLIDNVEDAREIGVRSRSDGDFTFSNVKMDPGNRSGN</sequence>
<evidence type="ECO:0000313" key="2">
    <source>
        <dbReference type="Proteomes" id="UP001055102"/>
    </source>
</evidence>
<comment type="caution">
    <text evidence="1">The sequence shown here is derived from an EMBL/GenBank/DDBJ whole genome shotgun (WGS) entry which is preliminary data.</text>
</comment>
<dbReference type="Proteomes" id="UP001055102">
    <property type="component" value="Unassembled WGS sequence"/>
</dbReference>
<accession>A0ABQ4SSD3</accession>
<reference evidence="1" key="1">
    <citation type="journal article" date="2021" name="Front. Microbiol.">
        <title>Comprehensive Comparative Genomics and Phenotyping of Methylobacterium Species.</title>
        <authorList>
            <person name="Alessa O."/>
            <person name="Ogura Y."/>
            <person name="Fujitani Y."/>
            <person name="Takami H."/>
            <person name="Hayashi T."/>
            <person name="Sahin N."/>
            <person name="Tani A."/>
        </authorList>
    </citation>
    <scope>NUCLEOTIDE SEQUENCE</scope>
    <source>
        <strain evidence="1">LMG 23639</strain>
    </source>
</reference>
<keyword evidence="2" id="KW-1185">Reference proteome</keyword>
<protein>
    <submittedName>
        <fullName evidence="1">Uncharacterized protein</fullName>
    </submittedName>
</protein>
<gene>
    <name evidence="1" type="ORF">AOPFMNJM_1425</name>
</gene>